<name>A0A143HDD9_9BACL</name>
<dbReference type="PROSITE" id="PS51109">
    <property type="entry name" value="G5"/>
    <property type="match status" value="1"/>
</dbReference>
<dbReference type="PANTHER" id="PTHR35788">
    <property type="entry name" value="EXPORTED PROTEIN-RELATED"/>
    <property type="match status" value="1"/>
</dbReference>
<feature type="domain" description="G5" evidence="3">
    <location>
        <begin position="296"/>
        <end position="377"/>
    </location>
</feature>
<sequence>MKVTPIYKIITGLFLLSIILASASYVNLHVFAASSGSTIGSVAVEDLSDGEVKKQLNRAINKWKNSELSVLVGGEKVLLEAEDFQFNSDESISTYKNRTAKPWYAFWRKTPIVHEPLQVSATVSLVEKISEHTKQNSDEIASQVLEAASYLRKFPLKIKDADFSIEDGERISFQAVPVKDADLSNIVALAKQLDGYIFEPNKPFSFNSFIEQEEINNDRSLSLMASALYSNVLQSSFEITERHQAEEIPTYVKPGYEAIVSPFLDKDLKFISKGTVPAKIAATVSGNELKVSLYSLSGSPEVLVYEKDRRAIEPRTIYRYMSNLAEGDSKTVEKAKPGLQVYIYRTITDENGKTENQLMSQNYYHPINQVIETSAKQTAPIDNSSEPTTDGYVENQQGTDQGLGEPQQEESTSQQPMPSKDKNSKDDSELNSSKEPQATTSKNGGSVPKGSHYNKTGDIVTPNDSK</sequence>
<proteinExistence type="predicted"/>
<feature type="compositionally biased region" description="Low complexity" evidence="2">
    <location>
        <begin position="405"/>
        <end position="418"/>
    </location>
</feature>
<dbReference type="OrthoDB" id="2691125at2"/>
<reference evidence="5" key="2">
    <citation type="submission" date="2016-03" db="EMBL/GenBank/DDBJ databases">
        <authorList>
            <person name="Ploux O."/>
        </authorList>
    </citation>
    <scope>NUCLEOTIDE SEQUENCE [LARGE SCALE GENOMIC DNA]</scope>
    <source>
        <strain evidence="5">PP9</strain>
    </source>
</reference>
<dbReference type="Gene3D" id="2.20.230.10">
    <property type="entry name" value="Resuscitation-promoting factor rpfb"/>
    <property type="match status" value="1"/>
</dbReference>
<protein>
    <recommendedName>
        <fullName evidence="3">G5 domain-containing protein</fullName>
    </recommendedName>
</protein>
<dbReference type="RefSeq" id="WP_066788569.1">
    <property type="nucleotide sequence ID" value="NZ_CP014806.1"/>
</dbReference>
<dbReference type="PANTHER" id="PTHR35788:SF1">
    <property type="entry name" value="EXPORTED PROTEIN"/>
    <property type="match status" value="1"/>
</dbReference>
<evidence type="ECO:0000313" key="5">
    <source>
        <dbReference type="Proteomes" id="UP000076021"/>
    </source>
</evidence>
<dbReference type="InterPro" id="IPR007391">
    <property type="entry name" value="Vancomycin_resist_VanW"/>
</dbReference>
<dbReference type="InterPro" id="IPR011098">
    <property type="entry name" value="G5_dom"/>
</dbReference>
<dbReference type="Proteomes" id="UP000076021">
    <property type="component" value="Chromosome"/>
</dbReference>
<dbReference type="EMBL" id="CP014806">
    <property type="protein sequence ID" value="AMW99505.1"/>
    <property type="molecule type" value="Genomic_DNA"/>
</dbReference>
<feature type="compositionally biased region" description="Polar residues" evidence="2">
    <location>
        <begin position="430"/>
        <end position="444"/>
    </location>
</feature>
<dbReference type="AlphaFoldDB" id="A0A143HDD9"/>
<accession>A0A143HDD9</accession>
<feature type="compositionally biased region" description="Basic and acidic residues" evidence="2">
    <location>
        <begin position="419"/>
        <end position="428"/>
    </location>
</feature>
<dbReference type="Pfam" id="PF04294">
    <property type="entry name" value="VanW"/>
    <property type="match status" value="1"/>
</dbReference>
<keyword evidence="5" id="KW-1185">Reference proteome</keyword>
<evidence type="ECO:0000256" key="1">
    <source>
        <dbReference type="ARBA" id="ARBA00022729"/>
    </source>
</evidence>
<evidence type="ECO:0000259" key="3">
    <source>
        <dbReference type="PROSITE" id="PS51109"/>
    </source>
</evidence>
<gene>
    <name evidence="4" type="ORF">ATY39_08570</name>
</gene>
<evidence type="ECO:0000313" key="4">
    <source>
        <dbReference type="EMBL" id="AMW99505.1"/>
    </source>
</evidence>
<organism evidence="4 5">
    <name type="scientific">Rummeliibacillus stabekisii</name>
    <dbReference type="NCBI Taxonomy" id="241244"/>
    <lineage>
        <taxon>Bacteria</taxon>
        <taxon>Bacillati</taxon>
        <taxon>Bacillota</taxon>
        <taxon>Bacilli</taxon>
        <taxon>Bacillales</taxon>
        <taxon>Caryophanaceae</taxon>
        <taxon>Rummeliibacillus</taxon>
    </lineage>
</organism>
<evidence type="ECO:0000256" key="2">
    <source>
        <dbReference type="SAM" id="MobiDB-lite"/>
    </source>
</evidence>
<dbReference type="SMART" id="SM01208">
    <property type="entry name" value="G5"/>
    <property type="match status" value="1"/>
</dbReference>
<feature type="region of interest" description="Disordered" evidence="2">
    <location>
        <begin position="376"/>
        <end position="466"/>
    </location>
</feature>
<feature type="compositionally biased region" description="Polar residues" evidence="2">
    <location>
        <begin position="376"/>
        <end position="400"/>
    </location>
</feature>
<dbReference type="KEGG" id="rst:ATY39_08570"/>
<reference evidence="4 5" key="1">
    <citation type="journal article" date="2016" name="Genome Announc.">
        <title>Whole-Genome Sequence of Rummeliibacillus stabekisii Strain PP9 Isolated from Antarctic Soil.</title>
        <authorList>
            <person name="da Mota F.F."/>
            <person name="Vollu R.E."/>
            <person name="Jurelevicius D."/>
            <person name="Seldin L."/>
        </authorList>
    </citation>
    <scope>NUCLEOTIDE SEQUENCE [LARGE SCALE GENOMIC DNA]</scope>
    <source>
        <strain evidence="4 5">PP9</strain>
    </source>
</reference>
<dbReference type="STRING" id="241244.ATY39_08570"/>
<dbReference type="Pfam" id="PF07501">
    <property type="entry name" value="G5"/>
    <property type="match status" value="1"/>
</dbReference>
<keyword evidence="1" id="KW-0732">Signal</keyword>
<dbReference type="InterPro" id="IPR052913">
    <property type="entry name" value="Glycopeptide_resist_protein"/>
</dbReference>